<dbReference type="SUPFAM" id="SSF53955">
    <property type="entry name" value="Lysozyme-like"/>
    <property type="match status" value="1"/>
</dbReference>
<keyword evidence="1" id="KW-0732">Signal</keyword>
<feature type="chain" id="PRO_5020359027" description="Muramidase (Phage lysozyme)" evidence="1">
    <location>
        <begin position="28"/>
        <end position="256"/>
    </location>
</feature>
<proteinExistence type="predicted"/>
<sequence>MILRGQALALLLIAAIGALPRGGAAQAVSLLGDGGLFAARGALVAVRNPDPSTGGGASLFAGREGASLFAPLPPRAEPLPAPGAAQRPVALPLTGARGFFAERIRDLIAKAEAGPKGYDAVQHGARIGPPRRPTDMTIGDIYAWIKATPGQPHAIGRYQFIPSTLRRLVAELGLDERTRFSPAVQDRLADVLLEDAGLSDLLAGAIDRRAFMNNLARIWAGFPNSSGKSHYHGLAGNRATMSWAQFETQMGRIFPG</sequence>
<organism evidence="2 3">
    <name type="scientific">Rhodovulum euryhalinum</name>
    <dbReference type="NCBI Taxonomy" id="35805"/>
    <lineage>
        <taxon>Bacteria</taxon>
        <taxon>Pseudomonadati</taxon>
        <taxon>Pseudomonadota</taxon>
        <taxon>Alphaproteobacteria</taxon>
        <taxon>Rhodobacterales</taxon>
        <taxon>Paracoccaceae</taxon>
        <taxon>Rhodovulum</taxon>
    </lineage>
</organism>
<gene>
    <name evidence="2" type="ORF">EV655_104161</name>
</gene>
<dbReference type="InterPro" id="IPR023346">
    <property type="entry name" value="Lysozyme-like_dom_sf"/>
</dbReference>
<dbReference type="RefSeq" id="WP_243645008.1">
    <property type="nucleotide sequence ID" value="NZ_SLWW01000004.1"/>
</dbReference>
<evidence type="ECO:0000256" key="1">
    <source>
        <dbReference type="SAM" id="SignalP"/>
    </source>
</evidence>
<evidence type="ECO:0000313" key="2">
    <source>
        <dbReference type="EMBL" id="TCO72473.1"/>
    </source>
</evidence>
<evidence type="ECO:0008006" key="4">
    <source>
        <dbReference type="Google" id="ProtNLM"/>
    </source>
</evidence>
<dbReference type="EMBL" id="SLWW01000004">
    <property type="protein sequence ID" value="TCO72473.1"/>
    <property type="molecule type" value="Genomic_DNA"/>
</dbReference>
<accession>A0A4R2KFV4</accession>
<dbReference type="Gene3D" id="1.10.530.10">
    <property type="match status" value="1"/>
</dbReference>
<evidence type="ECO:0000313" key="3">
    <source>
        <dbReference type="Proteomes" id="UP000295142"/>
    </source>
</evidence>
<name>A0A4R2KFV4_9RHOB</name>
<dbReference type="AlphaFoldDB" id="A0A4R2KFV4"/>
<keyword evidence="3" id="KW-1185">Reference proteome</keyword>
<reference evidence="2 3" key="1">
    <citation type="submission" date="2019-03" db="EMBL/GenBank/DDBJ databases">
        <title>Genomic Encyclopedia of Type Strains, Phase IV (KMG-IV): sequencing the most valuable type-strain genomes for metagenomic binning, comparative biology and taxonomic classification.</title>
        <authorList>
            <person name="Goeker M."/>
        </authorList>
    </citation>
    <scope>NUCLEOTIDE SEQUENCE [LARGE SCALE GENOMIC DNA]</scope>
    <source>
        <strain evidence="2 3">DSM 4868</strain>
    </source>
</reference>
<protein>
    <recommendedName>
        <fullName evidence="4">Muramidase (Phage lysozyme)</fullName>
    </recommendedName>
</protein>
<comment type="caution">
    <text evidence="2">The sequence shown here is derived from an EMBL/GenBank/DDBJ whole genome shotgun (WGS) entry which is preliminary data.</text>
</comment>
<feature type="signal peptide" evidence="1">
    <location>
        <begin position="1"/>
        <end position="27"/>
    </location>
</feature>
<dbReference type="Proteomes" id="UP000295142">
    <property type="component" value="Unassembled WGS sequence"/>
</dbReference>